<accession>A0A8B8A624</accession>
<keyword evidence="2" id="KW-0472">Membrane</keyword>
<dbReference type="RefSeq" id="XP_022286912.1">
    <property type="nucleotide sequence ID" value="XM_022431204.1"/>
</dbReference>
<keyword evidence="2" id="KW-1133">Transmembrane helix</keyword>
<evidence type="ECO:0000313" key="4">
    <source>
        <dbReference type="RefSeq" id="XP_022286911.1"/>
    </source>
</evidence>
<feature type="compositionally biased region" description="Basic and acidic residues" evidence="1">
    <location>
        <begin position="45"/>
        <end position="54"/>
    </location>
</feature>
<proteinExistence type="predicted"/>
<dbReference type="KEGG" id="cvn:111099767"/>
<evidence type="ECO:0000313" key="3">
    <source>
        <dbReference type="Proteomes" id="UP000694844"/>
    </source>
</evidence>
<organism evidence="3 4">
    <name type="scientific">Crassostrea virginica</name>
    <name type="common">Eastern oyster</name>
    <dbReference type="NCBI Taxonomy" id="6565"/>
    <lineage>
        <taxon>Eukaryota</taxon>
        <taxon>Metazoa</taxon>
        <taxon>Spiralia</taxon>
        <taxon>Lophotrochozoa</taxon>
        <taxon>Mollusca</taxon>
        <taxon>Bivalvia</taxon>
        <taxon>Autobranchia</taxon>
        <taxon>Pteriomorphia</taxon>
        <taxon>Ostreida</taxon>
        <taxon>Ostreoidea</taxon>
        <taxon>Ostreidae</taxon>
        <taxon>Crassostrea</taxon>
    </lineage>
</organism>
<feature type="region of interest" description="Disordered" evidence="1">
    <location>
        <begin position="118"/>
        <end position="138"/>
    </location>
</feature>
<keyword evidence="3" id="KW-1185">Reference proteome</keyword>
<gene>
    <name evidence="4 5" type="primary">LOC111099767</name>
</gene>
<protein>
    <submittedName>
        <fullName evidence="4 5">Uncharacterized protein LOC111099767 isoform X1</fullName>
    </submittedName>
</protein>
<feature type="transmembrane region" description="Helical" evidence="2">
    <location>
        <begin position="89"/>
        <end position="111"/>
    </location>
</feature>
<evidence type="ECO:0000256" key="1">
    <source>
        <dbReference type="SAM" id="MobiDB-lite"/>
    </source>
</evidence>
<dbReference type="RefSeq" id="XP_022286911.1">
    <property type="nucleotide sequence ID" value="XM_022431203.1"/>
</dbReference>
<feature type="region of interest" description="Disordered" evidence="1">
    <location>
        <begin position="36"/>
        <end position="57"/>
    </location>
</feature>
<evidence type="ECO:0000313" key="5">
    <source>
        <dbReference type="RefSeq" id="XP_022286912.1"/>
    </source>
</evidence>
<dbReference type="Proteomes" id="UP000694844">
    <property type="component" value="Chromosome 6"/>
</dbReference>
<name>A0A8B8A624_CRAVI</name>
<reference evidence="4 5" key="1">
    <citation type="submission" date="2025-04" db="UniProtKB">
        <authorList>
            <consortium name="RefSeq"/>
        </authorList>
    </citation>
    <scope>IDENTIFICATION</scope>
    <source>
        <tissue evidence="4 5">Whole sample</tissue>
    </source>
</reference>
<sequence>MKPHIGSKSVNKYKMAAIMNENQIVGDGLNFLPWRTDRPNSTPKTLKESTDKDPPFITTENARTELIENGTFHENHLSTSATKNGPYKVAIYLPIAVIIIVVIIVAAVIGLRVRKSRTKKTQIPSDEEMQLQGDDNST</sequence>
<dbReference type="AlphaFoldDB" id="A0A8B8A624"/>
<dbReference type="GeneID" id="111099767"/>
<keyword evidence="2" id="KW-0812">Transmembrane</keyword>
<evidence type="ECO:0000256" key="2">
    <source>
        <dbReference type="SAM" id="Phobius"/>
    </source>
</evidence>